<dbReference type="AlphaFoldDB" id="A0A4Z2J7L0"/>
<protein>
    <submittedName>
        <fullName evidence="2">Sorting nexin-30</fullName>
    </submittedName>
</protein>
<dbReference type="GO" id="GO:0000407">
    <property type="term" value="C:phagophore assembly site"/>
    <property type="evidence" value="ECO:0007669"/>
    <property type="project" value="TreeGrafter"/>
</dbReference>
<dbReference type="GO" id="GO:0032456">
    <property type="term" value="P:endocytic recycling"/>
    <property type="evidence" value="ECO:0007669"/>
    <property type="project" value="TreeGrafter"/>
</dbReference>
<comment type="caution">
    <text evidence="2">The sequence shown here is derived from an EMBL/GenBank/DDBJ whole genome shotgun (WGS) entry which is preliminary data.</text>
</comment>
<dbReference type="OrthoDB" id="9943249at2759"/>
<dbReference type="Proteomes" id="UP000314294">
    <property type="component" value="Unassembled WGS sequence"/>
</dbReference>
<dbReference type="PANTHER" id="PTHR45949:SF1">
    <property type="entry name" value="SORTING NEXIN-30"/>
    <property type="match status" value="1"/>
</dbReference>
<dbReference type="EMBL" id="SRLO01000016">
    <property type="protein sequence ID" value="TNN86325.1"/>
    <property type="molecule type" value="Genomic_DNA"/>
</dbReference>
<proteinExistence type="predicted"/>
<sequence length="127" mass="13561">MSVGAPRCLASSGQKPIAEILHPLSAAEEQLSVTATAGGDTEAGLTNGAPVETSSPASTSSLFNRLQLDEDLEADVRDPYDEAAETRDLFVTVDDPKKHVSTMETYITYRVSTKVCYWLVSCGAVVH</sequence>
<evidence type="ECO:0000313" key="3">
    <source>
        <dbReference type="Proteomes" id="UP000314294"/>
    </source>
</evidence>
<organism evidence="2 3">
    <name type="scientific">Liparis tanakae</name>
    <name type="common">Tanaka's snailfish</name>
    <dbReference type="NCBI Taxonomy" id="230148"/>
    <lineage>
        <taxon>Eukaryota</taxon>
        <taxon>Metazoa</taxon>
        <taxon>Chordata</taxon>
        <taxon>Craniata</taxon>
        <taxon>Vertebrata</taxon>
        <taxon>Euteleostomi</taxon>
        <taxon>Actinopterygii</taxon>
        <taxon>Neopterygii</taxon>
        <taxon>Teleostei</taxon>
        <taxon>Neoteleostei</taxon>
        <taxon>Acanthomorphata</taxon>
        <taxon>Eupercaria</taxon>
        <taxon>Perciformes</taxon>
        <taxon>Cottioidei</taxon>
        <taxon>Cottales</taxon>
        <taxon>Liparidae</taxon>
        <taxon>Liparis</taxon>
    </lineage>
</organism>
<gene>
    <name evidence="2" type="primary">snx30_2</name>
    <name evidence="2" type="ORF">EYF80_003410</name>
</gene>
<reference evidence="2 3" key="1">
    <citation type="submission" date="2019-03" db="EMBL/GenBank/DDBJ databases">
        <title>First draft genome of Liparis tanakae, snailfish: a comprehensive survey of snailfish specific genes.</title>
        <authorList>
            <person name="Kim W."/>
            <person name="Song I."/>
            <person name="Jeong J.-H."/>
            <person name="Kim D."/>
            <person name="Kim S."/>
            <person name="Ryu S."/>
            <person name="Song J.Y."/>
            <person name="Lee S.K."/>
        </authorList>
    </citation>
    <scope>NUCLEOTIDE SEQUENCE [LARGE SCALE GENOMIC DNA]</scope>
    <source>
        <tissue evidence="2">Muscle</tissue>
    </source>
</reference>
<dbReference type="PANTHER" id="PTHR45949">
    <property type="entry name" value="SORTING NEXIN-4"/>
    <property type="match status" value="1"/>
</dbReference>
<dbReference type="GO" id="GO:0005769">
    <property type="term" value="C:early endosome"/>
    <property type="evidence" value="ECO:0007669"/>
    <property type="project" value="TreeGrafter"/>
</dbReference>
<dbReference type="GO" id="GO:0015031">
    <property type="term" value="P:protein transport"/>
    <property type="evidence" value="ECO:0007669"/>
    <property type="project" value="TreeGrafter"/>
</dbReference>
<evidence type="ECO:0000313" key="2">
    <source>
        <dbReference type="EMBL" id="TNN86325.1"/>
    </source>
</evidence>
<dbReference type="GO" id="GO:0000422">
    <property type="term" value="P:autophagy of mitochondrion"/>
    <property type="evidence" value="ECO:0007669"/>
    <property type="project" value="TreeGrafter"/>
</dbReference>
<feature type="region of interest" description="Disordered" evidence="1">
    <location>
        <begin position="35"/>
        <end position="60"/>
    </location>
</feature>
<dbReference type="GO" id="GO:0034727">
    <property type="term" value="P:piecemeal microautophagy of the nucleus"/>
    <property type="evidence" value="ECO:0007669"/>
    <property type="project" value="TreeGrafter"/>
</dbReference>
<name>A0A4Z2J7L0_9TELE</name>
<keyword evidence="3" id="KW-1185">Reference proteome</keyword>
<evidence type="ECO:0000256" key="1">
    <source>
        <dbReference type="SAM" id="MobiDB-lite"/>
    </source>
</evidence>
<dbReference type="GO" id="GO:0061709">
    <property type="term" value="P:reticulophagy"/>
    <property type="evidence" value="ECO:0007669"/>
    <property type="project" value="TreeGrafter"/>
</dbReference>
<accession>A0A4Z2J7L0</accession>